<evidence type="ECO:0000259" key="3">
    <source>
        <dbReference type="Pfam" id="PF16220"/>
    </source>
</evidence>
<dbReference type="PANTHER" id="PTHR30273:SF2">
    <property type="entry name" value="PROTEIN FECR"/>
    <property type="match status" value="1"/>
</dbReference>
<dbReference type="EMBL" id="PYAL01000004">
    <property type="protein sequence ID" value="RXN87832.1"/>
    <property type="molecule type" value="Genomic_DNA"/>
</dbReference>
<keyword evidence="1" id="KW-1133">Transmembrane helix</keyword>
<comment type="caution">
    <text evidence="4">The sequence shown here is derived from an EMBL/GenBank/DDBJ whole genome shotgun (WGS) entry which is preliminary data.</text>
</comment>
<feature type="domain" description="FecR N-terminal" evidence="3">
    <location>
        <begin position="15"/>
        <end position="56"/>
    </location>
</feature>
<keyword evidence="1" id="KW-0472">Membrane</keyword>
<dbReference type="InterPro" id="IPR032623">
    <property type="entry name" value="FecR_N"/>
</dbReference>
<dbReference type="Pfam" id="PF16220">
    <property type="entry name" value="DUF4880"/>
    <property type="match status" value="1"/>
</dbReference>
<dbReference type="PIRSF" id="PIRSF018266">
    <property type="entry name" value="FecR"/>
    <property type="match status" value="1"/>
</dbReference>
<evidence type="ECO:0000256" key="1">
    <source>
        <dbReference type="SAM" id="Phobius"/>
    </source>
</evidence>
<gene>
    <name evidence="4" type="ORF">C7R54_14670</name>
</gene>
<dbReference type="InterPro" id="IPR012373">
    <property type="entry name" value="Ferrdict_sens_TM"/>
</dbReference>
<name>A0A4Q1HHY4_9BURK</name>
<organism evidence="4 5">
    <name type="scientific">Achromobacter aloeverae</name>
    <dbReference type="NCBI Taxonomy" id="1750518"/>
    <lineage>
        <taxon>Bacteria</taxon>
        <taxon>Pseudomonadati</taxon>
        <taxon>Pseudomonadota</taxon>
        <taxon>Betaproteobacteria</taxon>
        <taxon>Burkholderiales</taxon>
        <taxon>Alcaligenaceae</taxon>
        <taxon>Achromobacter</taxon>
    </lineage>
</organism>
<proteinExistence type="predicted"/>
<dbReference type="Proteomes" id="UP000290849">
    <property type="component" value="Unassembled WGS sequence"/>
</dbReference>
<sequence length="324" mass="35419">MDAPDALPPPADPVDAAAYWFARDHGGLMTAGERLRFEAWLHADPAHAQAYREMQETWGIARATPDHALRFLLRPPQAPRPARRRLAWALGAAACAAVVACVIVPGAAPVLFEDRYATARGELRTVLLPDQSRITLNTATQARVRYTATERHVVMDTGEIMFEVAPDAAKPFIVETQAGSVRVTGTRFDVRFEDGVLAVAVESGSVELRTGPWWNRQRAALVRGQGLRVSGRDEPLHVDAMDVSSLTAWRQGKAVFTDTPLEAVAREMNRYREHPIRVAGALRGLRIAGVFDVADTSAFLRVLPTLAPLRVVPQADGSVDLVAR</sequence>
<dbReference type="OrthoDB" id="8617634at2"/>
<evidence type="ECO:0000259" key="2">
    <source>
        <dbReference type="Pfam" id="PF04773"/>
    </source>
</evidence>
<dbReference type="Pfam" id="PF04773">
    <property type="entry name" value="FecR"/>
    <property type="match status" value="1"/>
</dbReference>
<keyword evidence="5" id="KW-1185">Reference proteome</keyword>
<evidence type="ECO:0000313" key="4">
    <source>
        <dbReference type="EMBL" id="RXN87832.1"/>
    </source>
</evidence>
<dbReference type="GO" id="GO:0016989">
    <property type="term" value="F:sigma factor antagonist activity"/>
    <property type="evidence" value="ECO:0007669"/>
    <property type="project" value="TreeGrafter"/>
</dbReference>
<accession>A0A4Q1HHY4</accession>
<dbReference type="RefSeq" id="WP_129151203.1">
    <property type="nucleotide sequence ID" value="NZ_JBHSDO010000011.1"/>
</dbReference>
<dbReference type="PANTHER" id="PTHR30273">
    <property type="entry name" value="PERIPLASMIC SIGNAL SENSOR AND SIGMA FACTOR ACTIVATOR FECR-RELATED"/>
    <property type="match status" value="1"/>
</dbReference>
<reference evidence="4 5" key="1">
    <citation type="journal article" date="2017" name="Int. J. Syst. Evol. Microbiol.">
        <title>Achromobacter aloeverae sp. nov., isolated from the root of Aloe vera (L.) Burm.f.</title>
        <authorList>
            <person name="Kuncharoen N."/>
            <person name="Muramatsu Y."/>
            <person name="Shibata C."/>
            <person name="Kamakura Y."/>
            <person name="Nakagawa Y."/>
            <person name="Tanasupawat S."/>
        </authorList>
    </citation>
    <scope>NUCLEOTIDE SEQUENCE [LARGE SCALE GENOMIC DNA]</scope>
    <source>
        <strain evidence="4 5">AVA-1</strain>
    </source>
</reference>
<evidence type="ECO:0000313" key="5">
    <source>
        <dbReference type="Proteomes" id="UP000290849"/>
    </source>
</evidence>
<dbReference type="Gene3D" id="2.60.120.1440">
    <property type="match status" value="1"/>
</dbReference>
<dbReference type="AlphaFoldDB" id="A0A4Q1HHY4"/>
<feature type="domain" description="FecR protein" evidence="2">
    <location>
        <begin position="114"/>
        <end position="207"/>
    </location>
</feature>
<dbReference type="InterPro" id="IPR006860">
    <property type="entry name" value="FecR"/>
</dbReference>
<keyword evidence="1" id="KW-0812">Transmembrane</keyword>
<feature type="transmembrane region" description="Helical" evidence="1">
    <location>
        <begin position="86"/>
        <end position="112"/>
    </location>
</feature>
<protein>
    <submittedName>
        <fullName evidence="4">Iron dicitrate transport regulator FecR</fullName>
    </submittedName>
</protein>